<dbReference type="EMBL" id="PFPI01000015">
    <property type="protein sequence ID" value="PIZ93695.1"/>
    <property type="molecule type" value="Genomic_DNA"/>
</dbReference>
<proteinExistence type="predicted"/>
<evidence type="ECO:0000259" key="2">
    <source>
        <dbReference type="Pfam" id="PF13538"/>
    </source>
</evidence>
<reference evidence="4" key="1">
    <citation type="submission" date="2017-09" db="EMBL/GenBank/DDBJ databases">
        <title>Depth-based differentiation of microbial function through sediment-hosted aquifers and enrichment of novel symbionts in the deep terrestrial subsurface.</title>
        <authorList>
            <person name="Probst A.J."/>
            <person name="Ladd B."/>
            <person name="Jarett J.K."/>
            <person name="Geller-Mcgrath D.E."/>
            <person name="Sieber C.M.K."/>
            <person name="Emerson J.B."/>
            <person name="Anantharaman K."/>
            <person name="Thomas B.C."/>
            <person name="Malmstrom R."/>
            <person name="Stieglmeier M."/>
            <person name="Klingl A."/>
            <person name="Woyke T."/>
            <person name="Ryan C.M."/>
            <person name="Banfield J.F."/>
        </authorList>
    </citation>
    <scope>NUCLEOTIDE SEQUENCE [LARGE SCALE GENOMIC DNA]</scope>
</reference>
<protein>
    <submittedName>
        <fullName evidence="3">AAA family ATPase</fullName>
    </submittedName>
</protein>
<dbReference type="SUPFAM" id="SSF52540">
    <property type="entry name" value="P-loop containing nucleoside triphosphate hydrolases"/>
    <property type="match status" value="2"/>
</dbReference>
<organism evidence="3 4">
    <name type="scientific">Candidatus Magasanikbacteria bacterium CG_4_10_14_0_2_um_filter_41_31</name>
    <dbReference type="NCBI Taxonomy" id="1974639"/>
    <lineage>
        <taxon>Bacteria</taxon>
        <taxon>Candidatus Magasanikiibacteriota</taxon>
    </lineage>
</organism>
<dbReference type="CDD" id="cd18809">
    <property type="entry name" value="SF1_C_RecD"/>
    <property type="match status" value="1"/>
</dbReference>
<evidence type="ECO:0000313" key="3">
    <source>
        <dbReference type="EMBL" id="PIZ93695.1"/>
    </source>
</evidence>
<sequence length="454" mass="52029">MKKKSSVKVAGKIDLNPQFKRAFELMENTHKHLFITGRAGTGKSTLLTYFRAHTHKEIVVLAPTGVAAVNIKGQTIHSFFGFKPDVTVQRVRKQHTSKEEESIYQKLDTIVIDEISMIRADLLDCIDKFMRLNGKDRARPFGGVQMIFIGDLYQLPPVLTSEDKIAFLQQYTSPYFFASHVFSLQRTLLSDAGEFELEFVELEKIYRQKDTSFIHILNAIRDNTVTEAQIAVINKQYDPTYEPDQEDFEIYLTTTNDMAARINEKELAKLGRTSWKFHGERSGKFEERLFPTNDELEVKVGAQIMLLNNDRQGRWINGTIGKIEKIEKEQEGTLVWVELADGTVELVAPHTWDMYEYTYDKKKGHIETDVIGSFTQYPFKLAWAVTIHKAQGKTFDSVILDIGRGTFAPGQLYVALSRCTRLEGIVLAKQISKRNVWTDMDVVKFVTRFQDTQA</sequence>
<accession>A0A2M7V564</accession>
<evidence type="ECO:0000259" key="1">
    <source>
        <dbReference type="Pfam" id="PF05970"/>
    </source>
</evidence>
<dbReference type="GO" id="GO:0006281">
    <property type="term" value="P:DNA repair"/>
    <property type="evidence" value="ECO:0007669"/>
    <property type="project" value="InterPro"/>
</dbReference>
<dbReference type="PANTHER" id="PTHR47642">
    <property type="entry name" value="ATP-DEPENDENT DNA HELICASE"/>
    <property type="match status" value="1"/>
</dbReference>
<dbReference type="Pfam" id="PF13538">
    <property type="entry name" value="UvrD_C_2"/>
    <property type="match status" value="1"/>
</dbReference>
<dbReference type="InterPro" id="IPR027417">
    <property type="entry name" value="P-loop_NTPase"/>
</dbReference>
<dbReference type="FunFam" id="3.40.50.300:FF:001498">
    <property type="entry name" value="ATP-dependent DNA helicase"/>
    <property type="match status" value="1"/>
</dbReference>
<dbReference type="InterPro" id="IPR027785">
    <property type="entry name" value="UvrD-like_helicase_C"/>
</dbReference>
<dbReference type="Proteomes" id="UP000230078">
    <property type="component" value="Unassembled WGS sequence"/>
</dbReference>
<dbReference type="AlphaFoldDB" id="A0A2M7V564"/>
<dbReference type="Gene3D" id="3.40.50.300">
    <property type="entry name" value="P-loop containing nucleotide triphosphate hydrolases"/>
    <property type="match status" value="2"/>
</dbReference>
<feature type="domain" description="DNA helicase Pif1-like DEAD-box helicase" evidence="1">
    <location>
        <begin position="26"/>
        <end position="228"/>
    </location>
</feature>
<dbReference type="GO" id="GO:0000723">
    <property type="term" value="P:telomere maintenance"/>
    <property type="evidence" value="ECO:0007669"/>
    <property type="project" value="InterPro"/>
</dbReference>
<dbReference type="GO" id="GO:0003678">
    <property type="term" value="F:DNA helicase activity"/>
    <property type="evidence" value="ECO:0007669"/>
    <property type="project" value="InterPro"/>
</dbReference>
<dbReference type="Pfam" id="PF05970">
    <property type="entry name" value="PIF1"/>
    <property type="match status" value="1"/>
</dbReference>
<evidence type="ECO:0000313" key="4">
    <source>
        <dbReference type="Proteomes" id="UP000230078"/>
    </source>
</evidence>
<dbReference type="InterPro" id="IPR051055">
    <property type="entry name" value="PIF1_helicase"/>
</dbReference>
<gene>
    <name evidence="3" type="ORF">COX83_00990</name>
</gene>
<dbReference type="InterPro" id="IPR010285">
    <property type="entry name" value="DNA_helicase_pif1-like_DEAD"/>
</dbReference>
<name>A0A2M7V564_9BACT</name>
<feature type="domain" description="UvrD-like helicase C-terminal" evidence="2">
    <location>
        <begin position="381"/>
        <end position="420"/>
    </location>
</feature>
<comment type="caution">
    <text evidence="3">The sequence shown here is derived from an EMBL/GenBank/DDBJ whole genome shotgun (WGS) entry which is preliminary data.</text>
</comment>